<feature type="domain" description="Erythromycin biosynthesis protein CIII-like C-terminal" evidence="4">
    <location>
        <begin position="237"/>
        <end position="378"/>
    </location>
</feature>
<dbReference type="PROSITE" id="PS00375">
    <property type="entry name" value="UDPGT"/>
    <property type="match status" value="1"/>
</dbReference>
<dbReference type="Proteomes" id="UP000037179">
    <property type="component" value="Unassembled WGS sequence"/>
</dbReference>
<dbReference type="SUPFAM" id="SSF53756">
    <property type="entry name" value="UDP-Glycosyltransferase/glycogen phosphorylase"/>
    <property type="match status" value="1"/>
</dbReference>
<evidence type="ECO:0000313" key="8">
    <source>
        <dbReference type="Proteomes" id="UP000037179"/>
    </source>
</evidence>
<dbReference type="RefSeq" id="WP_096490693.1">
    <property type="nucleotide sequence ID" value="NZ_AP017900.1"/>
</dbReference>
<dbReference type="EC" id="2.4.1.-" evidence="6"/>
<feature type="domain" description="Erythromycin biosynthesis protein CIII-like N-terminal" evidence="5">
    <location>
        <begin position="23"/>
        <end position="135"/>
    </location>
</feature>
<dbReference type="Gene3D" id="3.40.50.2000">
    <property type="entry name" value="Glycogen Phosphorylase B"/>
    <property type="match status" value="2"/>
</dbReference>
<keyword evidence="2 6" id="KW-0328">Glycosyltransferase</keyword>
<dbReference type="GeneID" id="93369964"/>
<dbReference type="AlphaFoldDB" id="A0A0B8NDA5"/>
<dbReference type="GO" id="GO:0016020">
    <property type="term" value="C:membrane"/>
    <property type="evidence" value="ECO:0007669"/>
    <property type="project" value="GOC"/>
</dbReference>
<dbReference type="OrthoDB" id="6620093at2"/>
<dbReference type="KEGG" id="nsr:NS506_07073"/>
<dbReference type="Proteomes" id="UP000180166">
    <property type="component" value="Chromosome"/>
</dbReference>
<dbReference type="InterPro" id="IPR002213">
    <property type="entry name" value="UDP_glucos_trans"/>
</dbReference>
<dbReference type="InterPro" id="IPR035595">
    <property type="entry name" value="UDP_glycos_trans_CS"/>
</dbReference>
<evidence type="ECO:0000256" key="2">
    <source>
        <dbReference type="ARBA" id="ARBA00022676"/>
    </source>
</evidence>
<dbReference type="PANTHER" id="PTHR48050:SF13">
    <property type="entry name" value="STEROL 3-BETA-GLUCOSYLTRANSFERASE UGT80A2"/>
    <property type="match status" value="1"/>
</dbReference>
<dbReference type="Pfam" id="PF06722">
    <property type="entry name" value="EryCIII-like_C"/>
    <property type="match status" value="1"/>
</dbReference>
<organism evidence="6 9">
    <name type="scientific">Nocardia seriolae</name>
    <dbReference type="NCBI Taxonomy" id="37332"/>
    <lineage>
        <taxon>Bacteria</taxon>
        <taxon>Bacillati</taxon>
        <taxon>Actinomycetota</taxon>
        <taxon>Actinomycetes</taxon>
        <taxon>Mycobacteriales</taxon>
        <taxon>Nocardiaceae</taxon>
        <taxon>Nocardia</taxon>
    </lineage>
</organism>
<comment type="similarity">
    <text evidence="1">Belongs to the glycosyltransferase 28 family.</text>
</comment>
<proteinExistence type="inferred from homology"/>
<dbReference type="GO" id="GO:0017000">
    <property type="term" value="P:antibiotic biosynthetic process"/>
    <property type="evidence" value="ECO:0007669"/>
    <property type="project" value="UniProtKB-ARBA"/>
</dbReference>
<keyword evidence="3 6" id="KW-0808">Transferase</keyword>
<dbReference type="CDD" id="cd03784">
    <property type="entry name" value="GT1_Gtf-like"/>
    <property type="match status" value="1"/>
</dbReference>
<dbReference type="GO" id="GO:0008194">
    <property type="term" value="F:UDP-glycosyltransferase activity"/>
    <property type="evidence" value="ECO:0007669"/>
    <property type="project" value="InterPro"/>
</dbReference>
<evidence type="ECO:0000259" key="5">
    <source>
        <dbReference type="Pfam" id="PF21036"/>
    </source>
</evidence>
<dbReference type="InterPro" id="IPR048284">
    <property type="entry name" value="EryCIII-like_N"/>
</dbReference>
<reference evidence="7 8" key="2">
    <citation type="journal article" date="2016" name="Genome Announc.">
        <title>Draft Genome Sequence of Erythromycin- and Oxytetracycline-Sensitive Nocardia seriolae Strain U-1 (NBRC 110359).</title>
        <authorList>
            <person name="Imajoh M."/>
            <person name="Sukeda M."/>
            <person name="Shimizu M."/>
            <person name="Yamane J."/>
            <person name="Ohnishi K."/>
            <person name="Oshima S."/>
        </authorList>
    </citation>
    <scope>NUCLEOTIDE SEQUENCE [LARGE SCALE GENOMIC DNA]</scope>
    <source>
        <strain evidence="7 8">U-1</strain>
    </source>
</reference>
<dbReference type="GO" id="GO:0016758">
    <property type="term" value="F:hexosyltransferase activity"/>
    <property type="evidence" value="ECO:0007669"/>
    <property type="project" value="UniProtKB-ARBA"/>
</dbReference>
<evidence type="ECO:0000313" key="6">
    <source>
        <dbReference type="EMBL" id="APB01100.1"/>
    </source>
</evidence>
<reference evidence="8" key="1">
    <citation type="submission" date="2015-07" db="EMBL/GenBank/DDBJ databases">
        <title>Nocardia seriolae U-1 whole genome shotgun sequence.</title>
        <authorList>
            <person name="Imajoh M."/>
            <person name="Fukumoto Y."/>
            <person name="Sukeda M."/>
            <person name="Yamane J."/>
            <person name="Yamasaki K."/>
            <person name="Shimizu M."/>
            <person name="Ohnishi K."/>
            <person name="Oshima S."/>
        </authorList>
    </citation>
    <scope>NUCLEOTIDE SEQUENCE [LARGE SCALE GENOMIC DNA]</scope>
    <source>
        <strain evidence="8">U-1</strain>
    </source>
</reference>
<dbReference type="EMBL" id="CP017839">
    <property type="protein sequence ID" value="APB01100.1"/>
    <property type="molecule type" value="Genomic_DNA"/>
</dbReference>
<name>A0A0B8NDA5_9NOCA</name>
<dbReference type="PANTHER" id="PTHR48050">
    <property type="entry name" value="STEROL 3-BETA-GLUCOSYLTRANSFERASE"/>
    <property type="match status" value="1"/>
</dbReference>
<dbReference type="GO" id="GO:0009247">
    <property type="term" value="P:glycolipid biosynthetic process"/>
    <property type="evidence" value="ECO:0007669"/>
    <property type="project" value="UniProtKB-ARBA"/>
</dbReference>
<evidence type="ECO:0000259" key="4">
    <source>
        <dbReference type="Pfam" id="PF06722"/>
    </source>
</evidence>
<dbReference type="InterPro" id="IPR050426">
    <property type="entry name" value="Glycosyltransferase_28"/>
</dbReference>
<evidence type="ECO:0000313" key="7">
    <source>
        <dbReference type="EMBL" id="GAP29516.1"/>
    </source>
</evidence>
<dbReference type="Pfam" id="PF21036">
    <property type="entry name" value="EryCIII-like_N"/>
    <property type="match status" value="1"/>
</dbReference>
<keyword evidence="8" id="KW-1185">Reference proteome</keyword>
<evidence type="ECO:0000313" key="9">
    <source>
        <dbReference type="Proteomes" id="UP000180166"/>
    </source>
</evidence>
<dbReference type="EMBL" id="BBYQ01000058">
    <property type="protein sequence ID" value="GAP29516.1"/>
    <property type="molecule type" value="Genomic_DNA"/>
</dbReference>
<dbReference type="InterPro" id="IPR010610">
    <property type="entry name" value="EryCIII-like_C"/>
</dbReference>
<accession>A0A0B8NDA5</accession>
<sequence>MRVLVSTTPMEGVFAPVVPLARALSAQGHEVVVATAPQLLPRVRAAGLAGAAAGPNAPDAAAEAVTLPEFASGTQPWRIGAVMFGKVMAPRKLPELRALAAEFEPDLILHAPVDLAAPVLAAQRGVPAITYGTGLLLEPELVEVMAEWVAPLWESAGLPPDRHAGLYRYGYLDPVPRSLQPALGPAAGIARPIRPAVPGEADDELPDWAGKLGGRPTVYVSLGTVPIFNQPGAFGPLLSGLADLDLDVVVTVGTDTDPAAHGPQPGNIHVAQWLSLADILPRCHAVVCHAGAGTTLAALSHGLPLVLTPRGADQFPTAAACRAIGAARVLEPDRVTPAAVHDEVATILADDSYRAGAQRIRAEIERLPDAASVASALVTDGIRMS</sequence>
<evidence type="ECO:0000256" key="1">
    <source>
        <dbReference type="ARBA" id="ARBA00006962"/>
    </source>
</evidence>
<protein>
    <submittedName>
        <fullName evidence="6 7">Glycosyltransferase</fullName>
        <ecNumber evidence="6">2.4.1.-</ecNumber>
    </submittedName>
</protein>
<evidence type="ECO:0000256" key="3">
    <source>
        <dbReference type="ARBA" id="ARBA00022679"/>
    </source>
</evidence>
<reference evidence="6 9" key="3">
    <citation type="submission" date="2016-10" db="EMBL/GenBank/DDBJ databases">
        <title>Genome sequence of Nocardia seriolae strain EM150506, isolated from Anguila japonica.</title>
        <authorList>
            <person name="Han H.-J."/>
        </authorList>
    </citation>
    <scope>NUCLEOTIDE SEQUENCE [LARGE SCALE GENOMIC DNA]</scope>
    <source>
        <strain evidence="6 9">EM150506</strain>
    </source>
</reference>
<dbReference type="FunFam" id="3.40.50.2000:FF:000072">
    <property type="entry name" value="Glycosyl transferase"/>
    <property type="match status" value="1"/>
</dbReference>
<gene>
    <name evidence="6" type="primary">jadS</name>
    <name evidence="6" type="ORF">NS506_07073</name>
    <name evidence="7" type="ORF">NSK11_contig00058-0010</name>
</gene>